<proteinExistence type="predicted"/>
<organism evidence="1">
    <name type="scientific">Siphoviridae sp. ctylc9</name>
    <dbReference type="NCBI Taxonomy" id="2827977"/>
    <lineage>
        <taxon>Viruses</taxon>
        <taxon>Duplodnaviria</taxon>
        <taxon>Heunggongvirae</taxon>
        <taxon>Uroviricota</taxon>
        <taxon>Caudoviricetes</taxon>
    </lineage>
</organism>
<reference evidence="1" key="1">
    <citation type="journal article" date="2021" name="Proc. Natl. Acad. Sci. U.S.A.">
        <title>A Catalog of Tens of Thousands of Viruses from Human Metagenomes Reveals Hidden Associations with Chronic Diseases.</title>
        <authorList>
            <person name="Tisza M.J."/>
            <person name="Buck C.B."/>
        </authorList>
    </citation>
    <scope>NUCLEOTIDE SEQUENCE</scope>
    <source>
        <strain evidence="1">Ctylc9</strain>
    </source>
</reference>
<evidence type="ECO:0000313" key="1">
    <source>
        <dbReference type="EMBL" id="DAF47341.1"/>
    </source>
</evidence>
<accession>A0A8S5S8L6</accession>
<dbReference type="EMBL" id="BK032554">
    <property type="protein sequence ID" value="DAF47341.1"/>
    <property type="molecule type" value="Genomic_DNA"/>
</dbReference>
<protein>
    <submittedName>
        <fullName evidence="1">Suppressor of IKBKE 1, Striatin-3-coil domain, heterotrimer, PROTEIN BINDING.75A</fullName>
    </submittedName>
</protein>
<sequence>MMTPGDIHKLQKECDFEYMKEMIDKQQTQIRELTDKKNVVDLDYKKEYYNLQKENYELKKKIEAYQEALLNICSK</sequence>
<name>A0A8S5S8L6_9CAUD</name>